<feature type="transmembrane region" description="Helical" evidence="1">
    <location>
        <begin position="247"/>
        <end position="267"/>
    </location>
</feature>
<evidence type="ECO:0008006" key="4">
    <source>
        <dbReference type="Google" id="ProtNLM"/>
    </source>
</evidence>
<feature type="transmembrane region" description="Helical" evidence="1">
    <location>
        <begin position="21"/>
        <end position="39"/>
    </location>
</feature>
<feature type="transmembrane region" description="Helical" evidence="1">
    <location>
        <begin position="80"/>
        <end position="104"/>
    </location>
</feature>
<accession>A0ABT6MA28</accession>
<name>A0ABT6MA28_9NOCA</name>
<protein>
    <recommendedName>
        <fullName evidence="4">DoxX family membrane protein</fullName>
    </recommendedName>
</protein>
<keyword evidence="1" id="KW-0812">Transmembrane</keyword>
<comment type="caution">
    <text evidence="2">The sequence shown here is derived from an EMBL/GenBank/DDBJ whole genome shotgun (WGS) entry which is preliminary data.</text>
</comment>
<dbReference type="EMBL" id="JARXVC010000005">
    <property type="protein sequence ID" value="MDH6281095.1"/>
    <property type="molecule type" value="Genomic_DNA"/>
</dbReference>
<feature type="transmembrane region" description="Helical" evidence="1">
    <location>
        <begin position="273"/>
        <end position="293"/>
    </location>
</feature>
<feature type="transmembrane region" description="Helical" evidence="1">
    <location>
        <begin position="222"/>
        <end position="240"/>
    </location>
</feature>
<reference evidence="2 3" key="1">
    <citation type="submission" date="2023-04" db="EMBL/GenBank/DDBJ databases">
        <title>Forest soil microbial communities from Buena Vista Peninsula, Colon Province, Panama.</title>
        <authorList>
            <person name="Bouskill N."/>
        </authorList>
    </citation>
    <scope>NUCLEOTIDE SEQUENCE [LARGE SCALE GENOMIC DNA]</scope>
    <source>
        <strain evidence="2 3">CFH S0262</strain>
    </source>
</reference>
<evidence type="ECO:0000256" key="1">
    <source>
        <dbReference type="SAM" id="Phobius"/>
    </source>
</evidence>
<evidence type="ECO:0000313" key="2">
    <source>
        <dbReference type="EMBL" id="MDH6281095.1"/>
    </source>
</evidence>
<sequence length="318" mass="33165">MHWGGRALDLVFTPEPPPPRFSGVALAGLRLLVGLLWLYNVVWKVPPDFGEHANTGLYHLTHEAVDYPVLPPFSWLIEHVVLPSFTAFGWLTLVVESVLAVLLLTGTAVRLAALIGIGQSLAIGLSTAEAPGEWPWAYAMLIGIHVVLLLTPCAQYAAVDAVRAATARGGGGPVARRLLCGWGTVLAVIGLIAFVISLGKAWRASLGGLVGYEKLEFSLGNYNLLGALVLLAVSALMLAAALARVPVLASAAAVLAGAAAVSIYVQLGRTDVWLGATATTAAVFVCAAVVAAATQRLLVQFSPATDMDASRSSETRGD</sequence>
<feature type="transmembrane region" description="Helical" evidence="1">
    <location>
        <begin position="136"/>
        <end position="158"/>
    </location>
</feature>
<dbReference type="Proteomes" id="UP001160334">
    <property type="component" value="Unassembled WGS sequence"/>
</dbReference>
<keyword evidence="3" id="KW-1185">Reference proteome</keyword>
<proteinExistence type="predicted"/>
<evidence type="ECO:0000313" key="3">
    <source>
        <dbReference type="Proteomes" id="UP001160334"/>
    </source>
</evidence>
<feature type="transmembrane region" description="Helical" evidence="1">
    <location>
        <begin position="179"/>
        <end position="202"/>
    </location>
</feature>
<keyword evidence="1" id="KW-1133">Transmembrane helix</keyword>
<gene>
    <name evidence="2" type="ORF">M2280_002315</name>
</gene>
<keyword evidence="1" id="KW-0472">Membrane</keyword>
<dbReference type="RefSeq" id="WP_280760430.1">
    <property type="nucleotide sequence ID" value="NZ_JARXVC010000005.1"/>
</dbReference>
<organism evidence="2 3">
    <name type="scientific">Prescottella agglutinans</name>
    <dbReference type="NCBI Taxonomy" id="1644129"/>
    <lineage>
        <taxon>Bacteria</taxon>
        <taxon>Bacillati</taxon>
        <taxon>Actinomycetota</taxon>
        <taxon>Actinomycetes</taxon>
        <taxon>Mycobacteriales</taxon>
        <taxon>Nocardiaceae</taxon>
        <taxon>Prescottella</taxon>
    </lineage>
</organism>